<accession>D7FHK4</accession>
<dbReference type="Pfam" id="PF07714">
    <property type="entry name" value="PK_Tyr_Ser-Thr"/>
    <property type="match status" value="1"/>
</dbReference>
<name>D7FHK4_ECTSI</name>
<dbReference type="PROSITE" id="PS50011">
    <property type="entry name" value="PROTEIN_KINASE_DOM"/>
    <property type="match status" value="1"/>
</dbReference>
<reference evidence="2 3" key="1">
    <citation type="journal article" date="2010" name="Nature">
        <title>The Ectocarpus genome and the independent evolution of multicellularity in brown algae.</title>
        <authorList>
            <person name="Cock J.M."/>
            <person name="Sterck L."/>
            <person name="Rouze P."/>
            <person name="Scornet D."/>
            <person name="Allen A.E."/>
            <person name="Amoutzias G."/>
            <person name="Anthouard V."/>
            <person name="Artiguenave F."/>
            <person name="Aury J.M."/>
            <person name="Badger J.H."/>
            <person name="Beszteri B."/>
            <person name="Billiau K."/>
            <person name="Bonnet E."/>
            <person name="Bothwell J.H."/>
            <person name="Bowler C."/>
            <person name="Boyen C."/>
            <person name="Brownlee C."/>
            <person name="Carrano C.J."/>
            <person name="Charrier B."/>
            <person name="Cho G.Y."/>
            <person name="Coelho S.M."/>
            <person name="Collen J."/>
            <person name="Corre E."/>
            <person name="Da Silva C."/>
            <person name="Delage L."/>
            <person name="Delaroque N."/>
            <person name="Dittami S.M."/>
            <person name="Doulbeau S."/>
            <person name="Elias M."/>
            <person name="Farnham G."/>
            <person name="Gachon C.M."/>
            <person name="Gschloessl B."/>
            <person name="Heesch S."/>
            <person name="Jabbari K."/>
            <person name="Jubin C."/>
            <person name="Kawai H."/>
            <person name="Kimura K."/>
            <person name="Kloareg B."/>
            <person name="Kupper F.C."/>
            <person name="Lang D."/>
            <person name="Le Bail A."/>
            <person name="Leblanc C."/>
            <person name="Lerouge P."/>
            <person name="Lohr M."/>
            <person name="Lopez P.J."/>
            <person name="Martens C."/>
            <person name="Maumus F."/>
            <person name="Michel G."/>
            <person name="Miranda-Saavedra D."/>
            <person name="Morales J."/>
            <person name="Moreau H."/>
            <person name="Motomura T."/>
            <person name="Nagasato C."/>
            <person name="Napoli C.A."/>
            <person name="Nelson D.R."/>
            <person name="Nyvall-Collen P."/>
            <person name="Peters A.F."/>
            <person name="Pommier C."/>
            <person name="Potin P."/>
            <person name="Poulain J."/>
            <person name="Quesneville H."/>
            <person name="Read B."/>
            <person name="Rensing S.A."/>
            <person name="Ritter A."/>
            <person name="Rousvoal S."/>
            <person name="Samanta M."/>
            <person name="Samson G."/>
            <person name="Schroeder D.C."/>
            <person name="Segurens B."/>
            <person name="Strittmatter M."/>
            <person name="Tonon T."/>
            <person name="Tregear J.W."/>
            <person name="Valentin K."/>
            <person name="von Dassow P."/>
            <person name="Yamagishi T."/>
            <person name="Van de Peer Y."/>
            <person name="Wincker P."/>
        </authorList>
    </citation>
    <scope>NUCLEOTIDE SEQUENCE [LARGE SCALE GENOMIC DNA]</scope>
    <source>
        <strain evidence="3">Ec32 / CCAP1310/4</strain>
    </source>
</reference>
<gene>
    <name evidence="2" type="ORF">Esi_0109_0005</name>
</gene>
<dbReference type="SMART" id="SM00220">
    <property type="entry name" value="S_TKc"/>
    <property type="match status" value="1"/>
</dbReference>
<dbReference type="GO" id="GO:0004674">
    <property type="term" value="F:protein serine/threonine kinase activity"/>
    <property type="evidence" value="ECO:0007669"/>
    <property type="project" value="TreeGrafter"/>
</dbReference>
<protein>
    <recommendedName>
        <fullName evidence="1">Protein kinase domain-containing protein</fullName>
    </recommendedName>
</protein>
<dbReference type="InterPro" id="IPR011009">
    <property type="entry name" value="Kinase-like_dom_sf"/>
</dbReference>
<organism evidence="2 3">
    <name type="scientific">Ectocarpus siliculosus</name>
    <name type="common">Brown alga</name>
    <name type="synonym">Conferva siliculosa</name>
    <dbReference type="NCBI Taxonomy" id="2880"/>
    <lineage>
        <taxon>Eukaryota</taxon>
        <taxon>Sar</taxon>
        <taxon>Stramenopiles</taxon>
        <taxon>Ochrophyta</taxon>
        <taxon>PX clade</taxon>
        <taxon>Phaeophyceae</taxon>
        <taxon>Ectocarpales</taxon>
        <taxon>Ectocarpaceae</taxon>
        <taxon>Ectocarpus</taxon>
    </lineage>
</organism>
<dbReference type="InterPro" id="IPR001245">
    <property type="entry name" value="Ser-Thr/Tyr_kinase_cat_dom"/>
</dbReference>
<evidence type="ECO:0000259" key="1">
    <source>
        <dbReference type="PROSITE" id="PS50011"/>
    </source>
</evidence>
<sequence>MVDIMERMEHNRTENHAETLRVLKALRNDERSELTAWDEIDYDKDLDFEGSTRFGSGGVGEVRTVKWNGSDVAVKRLLADGLDRDDVRALRKEVRIHANLRFDHVVQLYAASTIPPHLCLVVELASGGSLRQYLRSTNEPLAHALQTAFLFDIARGMWFLNKKGTLHRDLKSANVLIFANGRLKLCDFGLSKIMAESSSRSIQGAVGAEQ</sequence>
<proteinExistence type="predicted"/>
<dbReference type="OMA" id="QEVNAMY"/>
<dbReference type="EMBL" id="FN649750">
    <property type="protein sequence ID" value="CBJ28561.1"/>
    <property type="molecule type" value="Genomic_DNA"/>
</dbReference>
<dbReference type="Gene3D" id="3.30.200.20">
    <property type="entry name" value="Phosphorylase Kinase, domain 1"/>
    <property type="match status" value="1"/>
</dbReference>
<dbReference type="STRING" id="2880.D7FHK4"/>
<dbReference type="InterPro" id="IPR000719">
    <property type="entry name" value="Prot_kinase_dom"/>
</dbReference>
<dbReference type="SUPFAM" id="SSF56112">
    <property type="entry name" value="Protein kinase-like (PK-like)"/>
    <property type="match status" value="1"/>
</dbReference>
<dbReference type="Proteomes" id="UP000002630">
    <property type="component" value="Linkage Group LG25"/>
</dbReference>
<keyword evidence="3" id="KW-1185">Reference proteome</keyword>
<dbReference type="eggNOG" id="KOG0192">
    <property type="taxonomic scope" value="Eukaryota"/>
</dbReference>
<dbReference type="AlphaFoldDB" id="D7FHK4"/>
<dbReference type="Gene3D" id="1.10.510.10">
    <property type="entry name" value="Transferase(Phosphotransferase) domain 1"/>
    <property type="match status" value="1"/>
</dbReference>
<dbReference type="PANTHER" id="PTHR44329">
    <property type="entry name" value="SERINE/THREONINE-PROTEIN KINASE TNNI3K-RELATED"/>
    <property type="match status" value="1"/>
</dbReference>
<evidence type="ECO:0000313" key="2">
    <source>
        <dbReference type="EMBL" id="CBJ28561.1"/>
    </source>
</evidence>
<feature type="domain" description="Protein kinase" evidence="1">
    <location>
        <begin position="48"/>
        <end position="210"/>
    </location>
</feature>
<dbReference type="OrthoDB" id="125266at2759"/>
<dbReference type="InterPro" id="IPR051681">
    <property type="entry name" value="Ser/Thr_Kinases-Pseudokinases"/>
</dbReference>
<dbReference type="InParanoid" id="D7FHK4"/>
<dbReference type="GO" id="GO:0005524">
    <property type="term" value="F:ATP binding"/>
    <property type="evidence" value="ECO:0007669"/>
    <property type="project" value="InterPro"/>
</dbReference>
<dbReference type="EMBL" id="FN647779">
    <property type="protein sequence ID" value="CBJ28561.1"/>
    <property type="molecule type" value="Genomic_DNA"/>
</dbReference>
<evidence type="ECO:0000313" key="3">
    <source>
        <dbReference type="Proteomes" id="UP000002630"/>
    </source>
</evidence>